<evidence type="ECO:0000313" key="2">
    <source>
        <dbReference type="Proteomes" id="UP001500582"/>
    </source>
</evidence>
<proteinExistence type="predicted"/>
<keyword evidence="2" id="KW-1185">Reference proteome</keyword>
<dbReference type="Proteomes" id="UP001500582">
    <property type="component" value="Unassembled WGS sequence"/>
</dbReference>
<sequence length="227" mass="26616">MSSFERHINNILKRVSKDEDFGIAVKYFVDTLESLKIDYIVMGSTAIQSYLDYFHRTPGDIDILLSEQAIELLRLQCLSDELLKFEFNEVASKVHYKNGVFLHLVPTSMKVVDKIENVIFTKIEIYYPDRVNLNKLNLVNFQEEVTLKVPIIEYMFCLNLLVQLDSNNFSDNVLILSKYKLDEHYLQEFLSRVPQMHKVINVRFKALVEKIQKYRPDLVSALPLIDF</sequence>
<accession>A0ABP8HE04</accession>
<dbReference type="EMBL" id="BAABFT010000019">
    <property type="protein sequence ID" value="GAA4337827.1"/>
    <property type="molecule type" value="Genomic_DNA"/>
</dbReference>
<name>A0ABP8HE04_9SPHI</name>
<organism evidence="1 2">
    <name type="scientific">Mucilaginibacter gynuensis</name>
    <dbReference type="NCBI Taxonomy" id="1302236"/>
    <lineage>
        <taxon>Bacteria</taxon>
        <taxon>Pseudomonadati</taxon>
        <taxon>Bacteroidota</taxon>
        <taxon>Sphingobacteriia</taxon>
        <taxon>Sphingobacteriales</taxon>
        <taxon>Sphingobacteriaceae</taxon>
        <taxon>Mucilaginibacter</taxon>
    </lineage>
</organism>
<dbReference type="Gene3D" id="3.30.460.40">
    <property type="match status" value="1"/>
</dbReference>
<gene>
    <name evidence="1" type="ORF">GCM10023149_47490</name>
</gene>
<comment type="caution">
    <text evidence="1">The sequence shown here is derived from an EMBL/GenBank/DDBJ whole genome shotgun (WGS) entry which is preliminary data.</text>
</comment>
<evidence type="ECO:0008006" key="3">
    <source>
        <dbReference type="Google" id="ProtNLM"/>
    </source>
</evidence>
<protein>
    <recommendedName>
        <fullName evidence="3">Nucleotidyltransferase AbiEii toxin of type IV toxin-antitoxin system</fullName>
    </recommendedName>
</protein>
<reference evidence="2" key="1">
    <citation type="journal article" date="2019" name="Int. J. Syst. Evol. Microbiol.">
        <title>The Global Catalogue of Microorganisms (GCM) 10K type strain sequencing project: providing services to taxonomists for standard genome sequencing and annotation.</title>
        <authorList>
            <consortium name="The Broad Institute Genomics Platform"/>
            <consortium name="The Broad Institute Genome Sequencing Center for Infectious Disease"/>
            <person name="Wu L."/>
            <person name="Ma J."/>
        </authorList>
    </citation>
    <scope>NUCLEOTIDE SEQUENCE [LARGE SCALE GENOMIC DNA]</scope>
    <source>
        <strain evidence="2">JCM 17705</strain>
    </source>
</reference>
<evidence type="ECO:0000313" key="1">
    <source>
        <dbReference type="EMBL" id="GAA4337827.1"/>
    </source>
</evidence>
<dbReference type="RefSeq" id="WP_345213696.1">
    <property type="nucleotide sequence ID" value="NZ_BAABFT010000019.1"/>
</dbReference>